<evidence type="ECO:0000313" key="1">
    <source>
        <dbReference type="EMBL" id="KAF0456983.1"/>
    </source>
</evidence>
<sequence length="105" mass="12446">MDSRKRSSLWPKGVLLFAMKLDPKQFLLSADQMKWSLIDLERLQNISAIRYFRSVQFFWYPRRVSNRSEKIEQNTAREEFSFKGLGELLGTMTHSSKRLQNSLMV</sequence>
<organism evidence="1 2">
    <name type="scientific">Gigaspora margarita</name>
    <dbReference type="NCBI Taxonomy" id="4874"/>
    <lineage>
        <taxon>Eukaryota</taxon>
        <taxon>Fungi</taxon>
        <taxon>Fungi incertae sedis</taxon>
        <taxon>Mucoromycota</taxon>
        <taxon>Glomeromycotina</taxon>
        <taxon>Glomeromycetes</taxon>
        <taxon>Diversisporales</taxon>
        <taxon>Gigasporaceae</taxon>
        <taxon>Gigaspora</taxon>
    </lineage>
</organism>
<dbReference type="Proteomes" id="UP000439903">
    <property type="component" value="Unassembled WGS sequence"/>
</dbReference>
<comment type="caution">
    <text evidence="1">The sequence shown here is derived from an EMBL/GenBank/DDBJ whole genome shotgun (WGS) entry which is preliminary data.</text>
</comment>
<accession>A0A8H3XHN0</accession>
<dbReference type="EMBL" id="WTPW01001101">
    <property type="protein sequence ID" value="KAF0456983.1"/>
    <property type="molecule type" value="Genomic_DNA"/>
</dbReference>
<gene>
    <name evidence="1" type="ORF">F8M41_001332</name>
</gene>
<keyword evidence="2" id="KW-1185">Reference proteome</keyword>
<dbReference type="AlphaFoldDB" id="A0A8H3XHN0"/>
<proteinExistence type="predicted"/>
<evidence type="ECO:0000313" key="2">
    <source>
        <dbReference type="Proteomes" id="UP000439903"/>
    </source>
</evidence>
<reference evidence="1 2" key="1">
    <citation type="journal article" date="2019" name="Environ. Microbiol.">
        <title>At the nexus of three kingdoms: the genome of the mycorrhizal fungus Gigaspora margarita provides insights into plant, endobacterial and fungal interactions.</title>
        <authorList>
            <person name="Venice F."/>
            <person name="Ghignone S."/>
            <person name="Salvioli di Fossalunga A."/>
            <person name="Amselem J."/>
            <person name="Novero M."/>
            <person name="Xianan X."/>
            <person name="Sedzielewska Toro K."/>
            <person name="Morin E."/>
            <person name="Lipzen A."/>
            <person name="Grigoriev I.V."/>
            <person name="Henrissat B."/>
            <person name="Martin F.M."/>
            <person name="Bonfante P."/>
        </authorList>
    </citation>
    <scope>NUCLEOTIDE SEQUENCE [LARGE SCALE GENOMIC DNA]</scope>
    <source>
        <strain evidence="1 2">BEG34</strain>
    </source>
</reference>
<protein>
    <submittedName>
        <fullName evidence="1">Uncharacterized protein</fullName>
    </submittedName>
</protein>
<name>A0A8H3XHN0_GIGMA</name>